<evidence type="ECO:0000256" key="3">
    <source>
        <dbReference type="ARBA" id="ARBA00019077"/>
    </source>
</evidence>
<gene>
    <name evidence="9" type="ORF">OSH09_14930</name>
</gene>
<dbReference type="RefSeq" id="WP_266121432.1">
    <property type="nucleotide sequence ID" value="NZ_JAPKNA010000005.1"/>
</dbReference>
<dbReference type="SUPFAM" id="SSF53756">
    <property type="entry name" value="UDP-Glycosyltransferase/glycogen phosphorylase"/>
    <property type="match status" value="1"/>
</dbReference>
<comment type="function">
    <text evidence="7">Involved in lipopolysaccharide (LPS) biosynthesis. Catalyzes the transfer of 3-deoxy-D-manno-octulosonate (Kdo) residue(s) from CMP-Kdo to lipid IV(A), the tetraacyldisaccharide-1,4'-bisphosphate precursor of lipid A.</text>
</comment>
<dbReference type="InterPro" id="IPR039901">
    <property type="entry name" value="Kdotransferase"/>
</dbReference>
<reference evidence="9 10" key="1">
    <citation type="submission" date="2022-11" db="EMBL/GenBank/DDBJ databases">
        <title>Biodiversity and phylogenetic relationships of bacteria.</title>
        <authorList>
            <person name="Machado R.A.R."/>
            <person name="Bhat A."/>
            <person name="Loulou A."/>
            <person name="Kallel S."/>
        </authorList>
    </citation>
    <scope>NUCLEOTIDE SEQUENCE [LARGE SCALE GENOMIC DNA]</scope>
    <source>
        <strain evidence="9 10">DSM 13975</strain>
    </source>
</reference>
<dbReference type="EC" id="2.4.99.12" evidence="2 7"/>
<dbReference type="PANTHER" id="PTHR42755:SF1">
    <property type="entry name" value="3-DEOXY-D-MANNO-OCTULOSONIC ACID TRANSFERASE, MITOCHONDRIAL-RELATED"/>
    <property type="match status" value="1"/>
</dbReference>
<keyword evidence="7" id="KW-0472">Membrane</keyword>
<evidence type="ECO:0000256" key="2">
    <source>
        <dbReference type="ARBA" id="ARBA00012621"/>
    </source>
</evidence>
<comment type="pathway">
    <text evidence="1 7">Bacterial outer membrane biogenesis; LPS core biosynthesis.</text>
</comment>
<dbReference type="InterPro" id="IPR038107">
    <property type="entry name" value="Glycos_transf_N_sf"/>
</dbReference>
<dbReference type="Proteomes" id="UP001209916">
    <property type="component" value="Unassembled WGS sequence"/>
</dbReference>
<evidence type="ECO:0000259" key="8">
    <source>
        <dbReference type="Pfam" id="PF04413"/>
    </source>
</evidence>
<accession>A0ABT3VQA4</accession>
<sequence length="444" mass="48805">MNRFFYTASIRILAPALMAWMGLRARRAGGEWQVLSGPRFGFYGALPAPEKAPVWVHAVSLGETRAAQPLIRALLDQGETVLLTHMTVTGRTEGANAFAAEIASGQLLQQWLPYDFPGSVRRFFAHYRPCAGVLIEREVWPNLLATAQRQGVPMMLASARFSENALRTSLKAGSVMRRAYRSFKLIYAQSLADAQRLELAGAQGVRVSGNLKFDVVLPQDKIERGRGFASALGRRVVVIASTRETEHADFTDAIAHYLRREREHGSELHSPVLFVLIPRHPERFDEAADYLNQLGLRSVRRSELLEQGDTSTSAIQACREVDVLLGDTIGEMHWYYGMARVAIVAGSFQPLGGQNFIEACAVGVPVIVGPHTHNFAQAMQDAMQAGAAIRASTPALALQQAVELVDDPARHHKMADAGLHWVQMHEGAVQRVLSGLAQIRDSNT</sequence>
<comment type="subcellular location">
    <subcellularLocation>
        <location evidence="7">Cell membrane</location>
    </subcellularLocation>
</comment>
<keyword evidence="4 7" id="KW-0808">Transferase</keyword>
<evidence type="ECO:0000313" key="10">
    <source>
        <dbReference type="Proteomes" id="UP001209916"/>
    </source>
</evidence>
<name>A0ABT3VQA4_9BURK</name>
<dbReference type="Gene3D" id="3.40.50.11720">
    <property type="entry name" value="3-Deoxy-D-manno-octulosonic-acid transferase, N-terminal domain"/>
    <property type="match status" value="1"/>
</dbReference>
<dbReference type="PANTHER" id="PTHR42755">
    <property type="entry name" value="3-DEOXY-MANNO-OCTULOSONATE CYTIDYLYLTRANSFERASE"/>
    <property type="match status" value="1"/>
</dbReference>
<protein>
    <recommendedName>
        <fullName evidence="3 7">3-deoxy-D-manno-octulosonic acid transferase</fullName>
        <shortName evidence="7">Kdo transferase</shortName>
        <ecNumber evidence="2 7">2.4.99.12</ecNumber>
    </recommendedName>
    <alternativeName>
        <fullName evidence="5 7">Lipid IV(A) 3-deoxy-D-manno-octulosonic acid transferase</fullName>
    </alternativeName>
</protein>
<organism evidence="9 10">
    <name type="scientific">Alcaligenes parafaecalis</name>
    <dbReference type="NCBI Taxonomy" id="171260"/>
    <lineage>
        <taxon>Bacteria</taxon>
        <taxon>Pseudomonadati</taxon>
        <taxon>Pseudomonadota</taxon>
        <taxon>Betaproteobacteria</taxon>
        <taxon>Burkholderiales</taxon>
        <taxon>Alcaligenaceae</taxon>
        <taxon>Alcaligenes</taxon>
    </lineage>
</organism>
<keyword evidence="7" id="KW-0448">Lipopolysaccharide biosynthesis</keyword>
<keyword evidence="7" id="KW-1003">Cell membrane</keyword>
<evidence type="ECO:0000256" key="5">
    <source>
        <dbReference type="ARBA" id="ARBA00031445"/>
    </source>
</evidence>
<dbReference type="Gene3D" id="3.40.50.2000">
    <property type="entry name" value="Glycogen Phosphorylase B"/>
    <property type="match status" value="1"/>
</dbReference>
<evidence type="ECO:0000256" key="1">
    <source>
        <dbReference type="ARBA" id="ARBA00004713"/>
    </source>
</evidence>
<proteinExistence type="inferred from homology"/>
<comment type="caution">
    <text evidence="9">The sequence shown here is derived from an EMBL/GenBank/DDBJ whole genome shotgun (WGS) entry which is preliminary data.</text>
</comment>
<dbReference type="Pfam" id="PF04413">
    <property type="entry name" value="Glycos_transf_N"/>
    <property type="match status" value="1"/>
</dbReference>
<dbReference type="InterPro" id="IPR007507">
    <property type="entry name" value="Glycos_transf_N"/>
</dbReference>
<evidence type="ECO:0000256" key="4">
    <source>
        <dbReference type="ARBA" id="ARBA00022679"/>
    </source>
</evidence>
<comment type="similarity">
    <text evidence="7">Belongs to the glycosyltransferase group 1 family.</text>
</comment>
<comment type="catalytic activity">
    <reaction evidence="6 7">
        <text>lipid IVA (E. coli) + CMP-3-deoxy-beta-D-manno-octulosonate = alpha-Kdo-(2-&gt;6)-lipid IVA (E. coli) + CMP + H(+)</text>
        <dbReference type="Rhea" id="RHEA:28066"/>
        <dbReference type="ChEBI" id="CHEBI:15378"/>
        <dbReference type="ChEBI" id="CHEBI:58603"/>
        <dbReference type="ChEBI" id="CHEBI:60364"/>
        <dbReference type="ChEBI" id="CHEBI:60377"/>
        <dbReference type="ChEBI" id="CHEBI:85987"/>
        <dbReference type="EC" id="2.4.99.12"/>
    </reaction>
</comment>
<evidence type="ECO:0000256" key="6">
    <source>
        <dbReference type="ARBA" id="ARBA00049183"/>
    </source>
</evidence>
<dbReference type="EMBL" id="JAPKNA010000005">
    <property type="protein sequence ID" value="MCX5465478.1"/>
    <property type="molecule type" value="Genomic_DNA"/>
</dbReference>
<dbReference type="GO" id="GO:0016740">
    <property type="term" value="F:transferase activity"/>
    <property type="evidence" value="ECO:0007669"/>
    <property type="project" value="UniProtKB-KW"/>
</dbReference>
<evidence type="ECO:0000256" key="7">
    <source>
        <dbReference type="RuleBase" id="RU365103"/>
    </source>
</evidence>
<feature type="domain" description="3-deoxy-D-manno-octulosonic-acid transferase N-terminal" evidence="8">
    <location>
        <begin position="39"/>
        <end position="215"/>
    </location>
</feature>
<keyword evidence="10" id="KW-1185">Reference proteome</keyword>
<evidence type="ECO:0000313" key="9">
    <source>
        <dbReference type="EMBL" id="MCX5465478.1"/>
    </source>
</evidence>